<evidence type="ECO:0000313" key="2">
    <source>
        <dbReference type="Proteomes" id="UP000620366"/>
    </source>
</evidence>
<reference evidence="1" key="1">
    <citation type="submission" date="2020-08" db="EMBL/GenBank/DDBJ databases">
        <title>Genome public.</title>
        <authorList>
            <person name="Liu C."/>
            <person name="Sun Q."/>
        </authorList>
    </citation>
    <scope>NUCLEOTIDE SEQUENCE</scope>
    <source>
        <strain evidence="1">BX7</strain>
    </source>
</reference>
<name>A0A926HUG6_9FIRM</name>
<comment type="caution">
    <text evidence="1">The sequence shown here is derived from an EMBL/GenBank/DDBJ whole genome shotgun (WGS) entry which is preliminary data.</text>
</comment>
<evidence type="ECO:0000313" key="1">
    <source>
        <dbReference type="EMBL" id="MBC8535925.1"/>
    </source>
</evidence>
<keyword evidence="2" id="KW-1185">Reference proteome</keyword>
<sequence length="149" mass="17279">MTFYEQELRKIVEPVYPDAAYAGRACYVRLDEMNRAKLQFITGQMSNQYDRILVTILNRNEGTVDKLSLLFSDLLGIKQTDNPNFRSGVSPHIWDDYNHFSYMQKALRAAAPAIRHLEHTPIISKETWEAAQEKKEHAPEQHGHGMKFK</sequence>
<dbReference type="AlphaFoldDB" id="A0A926HUG6"/>
<dbReference type="EMBL" id="JACRSP010000002">
    <property type="protein sequence ID" value="MBC8535925.1"/>
    <property type="molecule type" value="Genomic_DNA"/>
</dbReference>
<accession>A0A926HUG6</accession>
<proteinExistence type="predicted"/>
<dbReference type="Proteomes" id="UP000620366">
    <property type="component" value="Unassembled WGS sequence"/>
</dbReference>
<organism evidence="1 2">
    <name type="scientific">Feifania hominis</name>
    <dbReference type="NCBI Taxonomy" id="2763660"/>
    <lineage>
        <taxon>Bacteria</taxon>
        <taxon>Bacillati</taxon>
        <taxon>Bacillota</taxon>
        <taxon>Clostridia</taxon>
        <taxon>Eubacteriales</taxon>
        <taxon>Feifaniaceae</taxon>
        <taxon>Feifania</taxon>
    </lineage>
</organism>
<dbReference type="RefSeq" id="WP_249299666.1">
    <property type="nucleotide sequence ID" value="NZ_JACRSP010000002.1"/>
</dbReference>
<gene>
    <name evidence="1" type="ORF">H8695_04370</name>
</gene>
<protein>
    <submittedName>
        <fullName evidence="1">Uncharacterized protein</fullName>
    </submittedName>
</protein>